<comment type="catalytic activity">
    <reaction evidence="3">
        <text>2 GTP = 3',3'-c-di-GMP + 2 diphosphate</text>
        <dbReference type="Rhea" id="RHEA:24898"/>
        <dbReference type="ChEBI" id="CHEBI:33019"/>
        <dbReference type="ChEBI" id="CHEBI:37565"/>
        <dbReference type="ChEBI" id="CHEBI:58805"/>
        <dbReference type="EC" id="2.7.7.65"/>
    </reaction>
</comment>
<evidence type="ECO:0000256" key="3">
    <source>
        <dbReference type="ARBA" id="ARBA00034247"/>
    </source>
</evidence>
<evidence type="ECO:0000259" key="4">
    <source>
        <dbReference type="PROSITE" id="PS50887"/>
    </source>
</evidence>
<evidence type="ECO:0000313" key="5">
    <source>
        <dbReference type="EMBL" id="ASU23264.1"/>
    </source>
</evidence>
<organism evidence="5 6">
    <name type="scientific">Vibrio qinghaiensis</name>
    <dbReference type="NCBI Taxonomy" id="2025808"/>
    <lineage>
        <taxon>Bacteria</taxon>
        <taxon>Pseudomonadati</taxon>
        <taxon>Pseudomonadota</taxon>
        <taxon>Gammaproteobacteria</taxon>
        <taxon>Vibrionales</taxon>
        <taxon>Vibrionaceae</taxon>
        <taxon>Vibrio</taxon>
    </lineage>
</organism>
<dbReference type="NCBIfam" id="TIGR00254">
    <property type="entry name" value="GGDEF"/>
    <property type="match status" value="1"/>
</dbReference>
<dbReference type="InterPro" id="IPR050469">
    <property type="entry name" value="Diguanylate_Cyclase"/>
</dbReference>
<dbReference type="GO" id="GO:0005886">
    <property type="term" value="C:plasma membrane"/>
    <property type="evidence" value="ECO:0007669"/>
    <property type="project" value="TreeGrafter"/>
</dbReference>
<dbReference type="InterPro" id="IPR000160">
    <property type="entry name" value="GGDEF_dom"/>
</dbReference>
<dbReference type="AlphaFoldDB" id="A0A223N0A6"/>
<accession>A0A223N0A6</accession>
<proteinExistence type="predicted"/>
<sequence>MTQVDGLPLTQFQDYFFRSLDIIPLPIVVSQGIISTTEGDNNRQHLYFNQTFVKELGYTIQDIPDISTWFTTVYPDPEYRQEVALRWEKEVHASMLANRQIAEIPALIKCGDGLQRWFTVSAQIKAECQPNWHIVTFQNIHQLKASLEEVLHISNSDPLTHLTNRRGLEYWIEDRELGCDVGVIMLDIDHFKSINDNFGHMAGDQLLCTLANILWQSTSIDACCVRWGGEEFLVALPGASPQEVIAMANKIRYHIASFGFYWQGKLVPVTVSAGCTTGVLFDGLDSLIQKADVALYQAKLGGRNQVVCFD</sequence>
<dbReference type="EC" id="2.7.7.65" evidence="2"/>
<reference evidence="5 6" key="1">
    <citation type="submission" date="2017-08" db="EMBL/GenBank/DDBJ databases">
        <title>The Vibrio qinghaiensis sp.-Q67 is a luminous bacteria isolated firstly from Qinghai lake, Qinghai province, China, which has been proved to be very sensitive to detect environmental and food pollutants. Therefore, complete genome analysis of V. qinghaiensis sp.-Q67 highlights the potential application of this strain on detection of hazards in the contaminated environments.</title>
        <authorList>
            <person name="Gong L."/>
        </authorList>
    </citation>
    <scope>NUCLEOTIDE SEQUENCE [LARGE SCALE GENOMIC DNA]</scope>
    <source>
        <strain evidence="5 6">Q67</strain>
    </source>
</reference>
<dbReference type="Gene3D" id="3.30.450.20">
    <property type="entry name" value="PAS domain"/>
    <property type="match status" value="1"/>
</dbReference>
<feature type="domain" description="GGDEF" evidence="4">
    <location>
        <begin position="179"/>
        <end position="310"/>
    </location>
</feature>
<dbReference type="PANTHER" id="PTHR45138">
    <property type="entry name" value="REGULATORY COMPONENTS OF SENSORY TRANSDUCTION SYSTEM"/>
    <property type="match status" value="1"/>
</dbReference>
<evidence type="ECO:0000256" key="2">
    <source>
        <dbReference type="ARBA" id="ARBA00012528"/>
    </source>
</evidence>
<dbReference type="GO" id="GO:0043709">
    <property type="term" value="P:cell adhesion involved in single-species biofilm formation"/>
    <property type="evidence" value="ECO:0007669"/>
    <property type="project" value="TreeGrafter"/>
</dbReference>
<protein>
    <recommendedName>
        <fullName evidence="2">diguanylate cyclase</fullName>
        <ecNumber evidence="2">2.7.7.65</ecNumber>
    </recommendedName>
</protein>
<dbReference type="SUPFAM" id="SSF55073">
    <property type="entry name" value="Nucleotide cyclase"/>
    <property type="match status" value="1"/>
</dbReference>
<dbReference type="SUPFAM" id="SSF55785">
    <property type="entry name" value="PYP-like sensor domain (PAS domain)"/>
    <property type="match status" value="1"/>
</dbReference>
<dbReference type="FunFam" id="3.30.70.270:FF:000001">
    <property type="entry name" value="Diguanylate cyclase domain protein"/>
    <property type="match status" value="1"/>
</dbReference>
<dbReference type="Proteomes" id="UP000215148">
    <property type="component" value="Chromosome 1"/>
</dbReference>
<dbReference type="CDD" id="cd01949">
    <property type="entry name" value="GGDEF"/>
    <property type="match status" value="1"/>
</dbReference>
<dbReference type="PROSITE" id="PS50887">
    <property type="entry name" value="GGDEF"/>
    <property type="match status" value="1"/>
</dbReference>
<gene>
    <name evidence="5" type="ORF">CCZ37_12000</name>
</gene>
<dbReference type="KEGG" id="vqi:CCZ37_12000"/>
<evidence type="ECO:0000313" key="6">
    <source>
        <dbReference type="Proteomes" id="UP000215148"/>
    </source>
</evidence>
<name>A0A223N0A6_9VIBR</name>
<dbReference type="PANTHER" id="PTHR45138:SF9">
    <property type="entry name" value="DIGUANYLATE CYCLASE DGCM-RELATED"/>
    <property type="match status" value="1"/>
</dbReference>
<dbReference type="Gene3D" id="3.30.70.270">
    <property type="match status" value="1"/>
</dbReference>
<dbReference type="InterPro" id="IPR043128">
    <property type="entry name" value="Rev_trsase/Diguanyl_cyclase"/>
</dbReference>
<dbReference type="RefSeq" id="WP_094500610.1">
    <property type="nucleotide sequence ID" value="NZ_CAWNHI010000001.1"/>
</dbReference>
<dbReference type="InterPro" id="IPR035965">
    <property type="entry name" value="PAS-like_dom_sf"/>
</dbReference>
<dbReference type="Pfam" id="PF00990">
    <property type="entry name" value="GGDEF"/>
    <property type="match status" value="1"/>
</dbReference>
<dbReference type="EMBL" id="CP022741">
    <property type="protein sequence ID" value="ASU23264.1"/>
    <property type="molecule type" value="Genomic_DNA"/>
</dbReference>
<keyword evidence="6" id="KW-1185">Reference proteome</keyword>
<dbReference type="GO" id="GO:1902201">
    <property type="term" value="P:negative regulation of bacterial-type flagellum-dependent cell motility"/>
    <property type="evidence" value="ECO:0007669"/>
    <property type="project" value="TreeGrafter"/>
</dbReference>
<evidence type="ECO:0000256" key="1">
    <source>
        <dbReference type="ARBA" id="ARBA00001946"/>
    </source>
</evidence>
<dbReference type="SMART" id="SM00267">
    <property type="entry name" value="GGDEF"/>
    <property type="match status" value="1"/>
</dbReference>
<dbReference type="GO" id="GO:0052621">
    <property type="term" value="F:diguanylate cyclase activity"/>
    <property type="evidence" value="ECO:0007669"/>
    <property type="project" value="UniProtKB-EC"/>
</dbReference>
<comment type="cofactor">
    <cofactor evidence="1">
        <name>Mg(2+)</name>
        <dbReference type="ChEBI" id="CHEBI:18420"/>
    </cofactor>
</comment>
<dbReference type="InterPro" id="IPR029787">
    <property type="entry name" value="Nucleotide_cyclase"/>
</dbReference>